<dbReference type="Gene3D" id="3.30.1380.10">
    <property type="match status" value="1"/>
</dbReference>
<organism evidence="2 3">
    <name type="scientific">Shewanella electrodiphila</name>
    <dbReference type="NCBI Taxonomy" id="934143"/>
    <lineage>
        <taxon>Bacteria</taxon>
        <taxon>Pseudomonadati</taxon>
        <taxon>Pseudomonadota</taxon>
        <taxon>Gammaproteobacteria</taxon>
        <taxon>Alteromonadales</taxon>
        <taxon>Shewanellaceae</taxon>
        <taxon>Shewanella</taxon>
    </lineage>
</organism>
<dbReference type="InterPro" id="IPR009045">
    <property type="entry name" value="Zn_M74/Hedgehog-like"/>
</dbReference>
<dbReference type="InterPro" id="IPR052179">
    <property type="entry name" value="DD-CPase-like"/>
</dbReference>
<proteinExistence type="predicted"/>
<dbReference type="CDD" id="cd14847">
    <property type="entry name" value="DD-carboxypeptidase_like"/>
    <property type="match status" value="1"/>
</dbReference>
<comment type="caution">
    <text evidence="2">The sequence shown here is derived from an EMBL/GenBank/DDBJ whole genome shotgun (WGS) entry which is preliminary data.</text>
</comment>
<keyword evidence="3" id="KW-1185">Reference proteome</keyword>
<feature type="domain" description="D-alanyl-D-alanine carboxypeptidase-like core" evidence="1">
    <location>
        <begin position="39"/>
        <end position="191"/>
    </location>
</feature>
<evidence type="ECO:0000313" key="3">
    <source>
        <dbReference type="Proteomes" id="UP001202134"/>
    </source>
</evidence>
<dbReference type="EMBL" id="JAKIKU010000005">
    <property type="protein sequence ID" value="MCL1045968.1"/>
    <property type="molecule type" value="Genomic_DNA"/>
</dbReference>
<protein>
    <submittedName>
        <fullName evidence="2">M15 family metallopeptidase</fullName>
    </submittedName>
</protein>
<evidence type="ECO:0000313" key="2">
    <source>
        <dbReference type="EMBL" id="MCL1045968.1"/>
    </source>
</evidence>
<dbReference type="PANTHER" id="PTHR34385">
    <property type="entry name" value="D-ALANYL-D-ALANINE CARBOXYPEPTIDASE"/>
    <property type="match status" value="1"/>
</dbReference>
<dbReference type="RefSeq" id="WP_248955796.1">
    <property type="nucleotide sequence ID" value="NZ_JAKIKU010000005.1"/>
</dbReference>
<evidence type="ECO:0000259" key="1">
    <source>
        <dbReference type="Pfam" id="PF02557"/>
    </source>
</evidence>
<sequence>MRVTRQIEQLSKSQLTEIAHPALYGLDETHLVPFEQFLLTSATATAFKNMQQQAQSDGINIQICSAYRNFERQMAIWDGKAQGKRPLLDINNIPVDSANLTDEQLVDAILCWSALPGASRHHWGTDIDVFDANNISKAELQLVTAEYIDNGPCALLAQWLVDNAARFGFYLPYQPDQSGVSPEAWHISYYPESSLFLSQYRAESLRLLLSQAEITLQSALLKQLDKLVEHYVFYVASAPKSSNKYSNNLLEKPNL</sequence>
<dbReference type="Pfam" id="PF02557">
    <property type="entry name" value="VanY"/>
    <property type="match status" value="1"/>
</dbReference>
<dbReference type="SUPFAM" id="SSF55166">
    <property type="entry name" value="Hedgehog/DD-peptidase"/>
    <property type="match status" value="1"/>
</dbReference>
<dbReference type="PANTHER" id="PTHR34385:SF1">
    <property type="entry name" value="PEPTIDOGLYCAN L-ALANYL-D-GLUTAMATE ENDOPEPTIDASE CWLK"/>
    <property type="match status" value="1"/>
</dbReference>
<reference evidence="2 3" key="1">
    <citation type="submission" date="2022-01" db="EMBL/GenBank/DDBJ databases">
        <title>Whole genome-based taxonomy of the Shewanellaceae.</title>
        <authorList>
            <person name="Martin-Rodriguez A.J."/>
        </authorList>
    </citation>
    <scope>NUCLEOTIDE SEQUENCE [LARGE SCALE GENOMIC DNA]</scope>
    <source>
        <strain evidence="2 3">DSM 24955</strain>
    </source>
</reference>
<name>A0ABT0KQE3_9GAMM</name>
<accession>A0ABT0KQE3</accession>
<dbReference type="Proteomes" id="UP001202134">
    <property type="component" value="Unassembled WGS sequence"/>
</dbReference>
<dbReference type="InterPro" id="IPR003709">
    <property type="entry name" value="VanY-like_core_dom"/>
</dbReference>
<gene>
    <name evidence="2" type="ORF">L2737_11590</name>
</gene>